<evidence type="ECO:0000256" key="2">
    <source>
        <dbReference type="PIRSR" id="PIRSR603373-1"/>
    </source>
</evidence>
<name>A0A7W8BYF2_9BACT</name>
<dbReference type="Gene3D" id="3.40.50.300">
    <property type="entry name" value="P-loop containing nucleotide triphosphate hydrolases"/>
    <property type="match status" value="1"/>
</dbReference>
<keyword evidence="4" id="KW-1133">Transmembrane helix</keyword>
<keyword evidence="4" id="KW-0408">Iron</keyword>
<feature type="binding site" evidence="3">
    <location>
        <position position="33"/>
    </location>
    <ligand>
        <name>Mg(2+)</name>
        <dbReference type="ChEBI" id="CHEBI:18420"/>
        <label>2</label>
    </ligand>
</feature>
<dbReference type="CDD" id="cd01879">
    <property type="entry name" value="FeoB"/>
    <property type="match status" value="1"/>
</dbReference>
<accession>A0A7W8BYF2</accession>
<reference evidence="6 7" key="1">
    <citation type="submission" date="2020-08" db="EMBL/GenBank/DDBJ databases">
        <title>Genomic Encyclopedia of Type Strains, Phase IV (KMG-IV): sequencing the most valuable type-strain genomes for metagenomic binning, comparative biology and taxonomic classification.</title>
        <authorList>
            <person name="Goeker M."/>
        </authorList>
    </citation>
    <scope>NUCLEOTIDE SEQUENCE [LARGE SCALE GENOMIC DNA]</scope>
    <source>
        <strain evidence="6 7">DSM 11275</strain>
    </source>
</reference>
<feature type="binding site" evidence="2">
    <location>
        <begin position="64"/>
        <end position="67"/>
    </location>
    <ligand>
        <name>GTP</name>
        <dbReference type="ChEBI" id="CHEBI:37565"/>
        <label>1</label>
    </ligand>
</feature>
<comment type="similarity">
    <text evidence="4">Belongs to the TRAFAC class TrmE-Era-EngA-EngB-Septin-like GTPase superfamily. FeoB GTPase (TC 9.A.8) family.</text>
</comment>
<dbReference type="SUPFAM" id="SSF52540">
    <property type="entry name" value="P-loop containing nucleoside triphosphate hydrolases"/>
    <property type="match status" value="1"/>
</dbReference>
<dbReference type="PANTHER" id="PTHR43185">
    <property type="entry name" value="FERROUS IRON TRANSPORT PROTEIN B"/>
    <property type="match status" value="1"/>
</dbReference>
<feature type="transmembrane region" description="Helical" evidence="4">
    <location>
        <begin position="474"/>
        <end position="500"/>
    </location>
</feature>
<organism evidence="6 7">
    <name type="scientific">Desulfovibrio intestinalis</name>
    <dbReference type="NCBI Taxonomy" id="58621"/>
    <lineage>
        <taxon>Bacteria</taxon>
        <taxon>Pseudomonadati</taxon>
        <taxon>Thermodesulfobacteriota</taxon>
        <taxon>Desulfovibrionia</taxon>
        <taxon>Desulfovibrionales</taxon>
        <taxon>Desulfovibrionaceae</taxon>
        <taxon>Desulfovibrio</taxon>
    </lineage>
</organism>
<feature type="binding site" evidence="2">
    <location>
        <begin position="18"/>
        <end position="25"/>
    </location>
    <ligand>
        <name>GTP</name>
        <dbReference type="ChEBI" id="CHEBI:37565"/>
        <label>1</label>
    </ligand>
</feature>
<evidence type="ECO:0000313" key="6">
    <source>
        <dbReference type="EMBL" id="MBB5142241.1"/>
    </source>
</evidence>
<dbReference type="InterPro" id="IPR003373">
    <property type="entry name" value="Fe2_transport_prot-B"/>
</dbReference>
<evidence type="ECO:0000313" key="7">
    <source>
        <dbReference type="Proteomes" id="UP000539075"/>
    </source>
</evidence>
<dbReference type="GO" id="GO:0015093">
    <property type="term" value="F:ferrous iron transmembrane transporter activity"/>
    <property type="evidence" value="ECO:0007669"/>
    <property type="project" value="UniProtKB-UniRule"/>
</dbReference>
<keyword evidence="2" id="KW-0547">Nucleotide-binding</keyword>
<gene>
    <name evidence="6" type="ORF">HNQ38_000304</name>
</gene>
<dbReference type="Pfam" id="PF02421">
    <property type="entry name" value="FeoB_N"/>
    <property type="match status" value="1"/>
</dbReference>
<feature type="binding site" evidence="3">
    <location>
        <position position="32"/>
    </location>
    <ligand>
        <name>Mg(2+)</name>
        <dbReference type="ChEBI" id="CHEBI:18420"/>
        <label>2</label>
    </ligand>
</feature>
<dbReference type="InterPro" id="IPR011642">
    <property type="entry name" value="Gate_dom"/>
</dbReference>
<comment type="caution">
    <text evidence="6">The sequence shown here is derived from an EMBL/GenBank/DDBJ whole genome shotgun (WGS) entry which is preliminary data.</text>
</comment>
<dbReference type="RefSeq" id="WP_183717552.1">
    <property type="nucleotide sequence ID" value="NZ_JACHGO010000001.1"/>
</dbReference>
<dbReference type="AlphaFoldDB" id="A0A7W8BYF2"/>
<feature type="transmembrane region" description="Helical" evidence="4">
    <location>
        <begin position="396"/>
        <end position="420"/>
    </location>
</feature>
<keyword evidence="4" id="KW-0472">Membrane</keyword>
<feature type="transmembrane region" description="Helical" evidence="4">
    <location>
        <begin position="570"/>
        <end position="587"/>
    </location>
</feature>
<dbReference type="PROSITE" id="PS51711">
    <property type="entry name" value="G_FEOB"/>
    <property type="match status" value="1"/>
</dbReference>
<dbReference type="PANTHER" id="PTHR43185:SF1">
    <property type="entry name" value="FE(2+) TRANSPORTER FEOB"/>
    <property type="match status" value="1"/>
</dbReference>
<feature type="transmembrane region" description="Helical" evidence="4">
    <location>
        <begin position="348"/>
        <end position="371"/>
    </location>
</feature>
<keyword evidence="4" id="KW-0406">Ion transport</keyword>
<keyword evidence="4" id="KW-0812">Transmembrane</keyword>
<dbReference type="GO" id="GO:0005525">
    <property type="term" value="F:GTP binding"/>
    <property type="evidence" value="ECO:0007669"/>
    <property type="project" value="UniProtKB-KW"/>
</dbReference>
<evidence type="ECO:0000256" key="1">
    <source>
        <dbReference type="NCBIfam" id="TIGR00437"/>
    </source>
</evidence>
<protein>
    <recommendedName>
        <fullName evidence="1 4">Ferrous iron transport protein B</fullName>
    </recommendedName>
</protein>
<keyword evidence="4" id="KW-0410">Iron transport</keyword>
<keyword evidence="2 4" id="KW-0342">GTP-binding</keyword>
<evidence type="ECO:0000256" key="4">
    <source>
        <dbReference type="RuleBase" id="RU362098"/>
    </source>
</evidence>
<evidence type="ECO:0000256" key="3">
    <source>
        <dbReference type="PIRSR" id="PIRSR603373-2"/>
    </source>
</evidence>
<feature type="transmembrane region" description="Helical" evidence="4">
    <location>
        <begin position="440"/>
        <end position="462"/>
    </location>
</feature>
<feature type="transmembrane region" description="Helical" evidence="4">
    <location>
        <begin position="692"/>
        <end position="714"/>
    </location>
</feature>
<dbReference type="GO" id="GO:0005886">
    <property type="term" value="C:plasma membrane"/>
    <property type="evidence" value="ECO:0007669"/>
    <property type="project" value="UniProtKB-SubCell"/>
</dbReference>
<feature type="binding site" evidence="2">
    <location>
        <begin position="43"/>
        <end position="47"/>
    </location>
    <ligand>
        <name>GTP</name>
        <dbReference type="ChEBI" id="CHEBI:37565"/>
        <label>1</label>
    </ligand>
</feature>
<feature type="transmembrane region" description="Helical" evidence="4">
    <location>
        <begin position="659"/>
        <end position="680"/>
    </location>
</feature>
<dbReference type="Pfam" id="PF07670">
    <property type="entry name" value="Gate"/>
    <property type="match status" value="2"/>
</dbReference>
<dbReference type="Proteomes" id="UP000539075">
    <property type="component" value="Unassembled WGS sequence"/>
</dbReference>
<keyword evidence="7" id="KW-1185">Reference proteome</keyword>
<dbReference type="NCBIfam" id="TIGR00437">
    <property type="entry name" value="feoB"/>
    <property type="match status" value="1"/>
</dbReference>
<dbReference type="InterPro" id="IPR030389">
    <property type="entry name" value="G_FEOB_dom"/>
</dbReference>
<dbReference type="PRINTS" id="PR00326">
    <property type="entry name" value="GTP1OBG"/>
</dbReference>
<comment type="function">
    <text evidence="4">Probable transporter of a GTP-driven Fe(2+) uptake system.</text>
</comment>
<keyword evidence="3" id="KW-0479">Metal-binding</keyword>
<sequence>MRQATITGLTDMWVAVAGQPNTGKSTIFSALTGMHQEVGNWPGKTVEKKQGKAPVGQGGYNVVDLPGSYSLHAQSPEENIAVEYLLGSSPDVTVVVASAVSPERTLAYALDVLALGRPIILALNMVDMAASSGVNLDVSTLAAGFGVPVVLLSAVRKNGVEPLSESIGQALRRPPASGRVPEAVFKLLPDPLRREVFQVRDWLLSHGIDEGRALSLLWQALSGSAPDPDETGVFGMGRKAKGAGALTKAHGADWKQGSALDADGIQGRGSAGQNAEAANHAQGEDCRAVLAALCSEEHRHQFSEARQTWLEKLVGRDSVEALGKRSATVAWDAWLLHPVWGLATMTGFLLLTLVAGFGIGFPLAGGTAYLFSLPEPHILAWGQEGKHLLAAMTIGVWRGVGAVVVMLPFIVVFYAIFAFLEDVGYMARAAFIMDRAMSRIGLNGKAFVPLLFAIPCNISGVVGCRTIDDPRQRLLTILLVPLVPCTAKIVVMVTLASWLFTPLSAVLVVLALLAMNMLVLGGISLLAGKVMPPTDSLGGLVMELPHFHKPNPRAIGRYVWRNVLAFLKKASTLIVAFSVLIWFLSYYPTADIETSLIGQLGRMLQPLGDIMGVDWRFMTALLASGVSKEAVMATIGVLFAATTDQLPEILRHSVSQASAVAFMCAQSLFIPCVATIGILYSESRSLKILAAMFAYSLILPVVMAAIVYHFALLLG</sequence>
<dbReference type="EMBL" id="JACHGO010000001">
    <property type="protein sequence ID" value="MBB5142241.1"/>
    <property type="molecule type" value="Genomic_DNA"/>
</dbReference>
<proteinExistence type="inferred from homology"/>
<feature type="domain" description="FeoB-type G" evidence="5">
    <location>
        <begin position="11"/>
        <end position="173"/>
    </location>
</feature>
<keyword evidence="4" id="KW-0813">Transport</keyword>
<dbReference type="InterPro" id="IPR006073">
    <property type="entry name" value="GTP-bd"/>
</dbReference>
<dbReference type="InterPro" id="IPR027417">
    <property type="entry name" value="P-loop_NTPase"/>
</dbReference>
<keyword evidence="3" id="KW-0460">Magnesium</keyword>
<comment type="subcellular location">
    <subcellularLocation>
        <location evidence="4">Cell inner membrane</location>
        <topology evidence="4">Multi-pass membrane protein</topology>
    </subcellularLocation>
</comment>
<evidence type="ECO:0000259" key="5">
    <source>
        <dbReference type="PROSITE" id="PS51711"/>
    </source>
</evidence>
<feature type="transmembrane region" description="Helical" evidence="4">
    <location>
        <begin position="506"/>
        <end position="527"/>
    </location>
</feature>
<dbReference type="GO" id="GO:0046872">
    <property type="term" value="F:metal ion binding"/>
    <property type="evidence" value="ECO:0007669"/>
    <property type="project" value="UniProtKB-KW"/>
</dbReference>
<feature type="binding site" evidence="3">
    <location>
        <position position="30"/>
    </location>
    <ligand>
        <name>Mg(2+)</name>
        <dbReference type="ChEBI" id="CHEBI:18420"/>
        <label>2</label>
    </ligand>
</feature>
<dbReference type="InterPro" id="IPR050860">
    <property type="entry name" value="FeoB_GTPase"/>
</dbReference>
<feature type="binding site" evidence="2">
    <location>
        <begin position="124"/>
        <end position="127"/>
    </location>
    <ligand>
        <name>GTP</name>
        <dbReference type="ChEBI" id="CHEBI:37565"/>
        <label>1</label>
    </ligand>
</feature>